<feature type="domain" description="Cation/H+ exchanger transmembrane" evidence="11">
    <location>
        <begin position="18"/>
        <end position="413"/>
    </location>
</feature>
<dbReference type="GO" id="GO:0051453">
    <property type="term" value="P:regulation of intracellular pH"/>
    <property type="evidence" value="ECO:0007669"/>
    <property type="project" value="TreeGrafter"/>
</dbReference>
<evidence type="ECO:0000256" key="8">
    <source>
        <dbReference type="ARBA" id="ARBA00023136"/>
    </source>
</evidence>
<organism evidence="12 13">
    <name type="scientific">Cruoricaptor ignavus</name>
    <dbReference type="NCBI Taxonomy" id="1118202"/>
    <lineage>
        <taxon>Bacteria</taxon>
        <taxon>Pseudomonadati</taxon>
        <taxon>Bacteroidota</taxon>
        <taxon>Flavobacteriia</taxon>
        <taxon>Flavobacteriales</taxon>
        <taxon>Weeksellaceae</taxon>
        <taxon>Cruoricaptor</taxon>
    </lineage>
</organism>
<dbReference type="InterPro" id="IPR006153">
    <property type="entry name" value="Cation/H_exchanger_TM"/>
</dbReference>
<keyword evidence="2 10" id="KW-0813">Transport</keyword>
<evidence type="ECO:0000259" key="11">
    <source>
        <dbReference type="Pfam" id="PF00999"/>
    </source>
</evidence>
<dbReference type="Gene3D" id="6.10.140.1330">
    <property type="match status" value="1"/>
</dbReference>
<dbReference type="NCBIfam" id="TIGR00831">
    <property type="entry name" value="a_cpa1"/>
    <property type="match status" value="1"/>
</dbReference>
<feature type="transmembrane region" description="Helical" evidence="10">
    <location>
        <begin position="60"/>
        <end position="77"/>
    </location>
</feature>
<feature type="transmembrane region" description="Helical" evidence="10">
    <location>
        <begin position="32"/>
        <end position="48"/>
    </location>
</feature>
<dbReference type="OrthoDB" id="9809206at2"/>
<dbReference type="GO" id="GO:0098719">
    <property type="term" value="P:sodium ion import across plasma membrane"/>
    <property type="evidence" value="ECO:0007669"/>
    <property type="project" value="TreeGrafter"/>
</dbReference>
<name>A0A1M6F7E4_9FLAO</name>
<dbReference type="InterPro" id="IPR018422">
    <property type="entry name" value="Cation/H_exchanger_CPA1"/>
</dbReference>
<keyword evidence="8 10" id="KW-0472">Membrane</keyword>
<dbReference type="AlphaFoldDB" id="A0A1M6F7E4"/>
<keyword evidence="9 10" id="KW-0739">Sodium transport</keyword>
<keyword evidence="13" id="KW-1185">Reference proteome</keyword>
<comment type="function">
    <text evidence="10">Na(+)/H(+) antiporter that extrudes sodium in exchange for external protons.</text>
</comment>
<dbReference type="PANTHER" id="PTHR10110">
    <property type="entry name" value="SODIUM/HYDROGEN EXCHANGER"/>
    <property type="match status" value="1"/>
</dbReference>
<evidence type="ECO:0000256" key="3">
    <source>
        <dbReference type="ARBA" id="ARBA00022475"/>
    </source>
</evidence>
<evidence type="ECO:0000256" key="6">
    <source>
        <dbReference type="ARBA" id="ARBA00023053"/>
    </source>
</evidence>
<evidence type="ECO:0000256" key="1">
    <source>
        <dbReference type="ARBA" id="ARBA00004651"/>
    </source>
</evidence>
<dbReference type="GO" id="GO:0015386">
    <property type="term" value="F:potassium:proton antiporter activity"/>
    <property type="evidence" value="ECO:0007669"/>
    <property type="project" value="TreeGrafter"/>
</dbReference>
<evidence type="ECO:0000313" key="12">
    <source>
        <dbReference type="EMBL" id="SHI93576.1"/>
    </source>
</evidence>
<evidence type="ECO:0000256" key="7">
    <source>
        <dbReference type="ARBA" id="ARBA00023065"/>
    </source>
</evidence>
<keyword evidence="5 10" id="KW-1133">Transmembrane helix</keyword>
<dbReference type="EMBL" id="FQYI01000006">
    <property type="protein sequence ID" value="SHI93576.1"/>
    <property type="molecule type" value="Genomic_DNA"/>
</dbReference>
<proteinExistence type="inferred from homology"/>
<dbReference type="Pfam" id="PF00999">
    <property type="entry name" value="Na_H_Exchanger"/>
    <property type="match status" value="1"/>
</dbReference>
<evidence type="ECO:0000256" key="5">
    <source>
        <dbReference type="ARBA" id="ARBA00022989"/>
    </source>
</evidence>
<evidence type="ECO:0000313" key="13">
    <source>
        <dbReference type="Proteomes" id="UP000184335"/>
    </source>
</evidence>
<evidence type="ECO:0000256" key="9">
    <source>
        <dbReference type="ARBA" id="ARBA00023201"/>
    </source>
</evidence>
<gene>
    <name evidence="12" type="ORF">SAMN05443429_106129</name>
</gene>
<feature type="transmembrane region" description="Helical" evidence="10">
    <location>
        <begin position="310"/>
        <end position="330"/>
    </location>
</feature>
<dbReference type="Proteomes" id="UP000184335">
    <property type="component" value="Unassembled WGS sequence"/>
</dbReference>
<dbReference type="GO" id="GO:0015385">
    <property type="term" value="F:sodium:proton antiporter activity"/>
    <property type="evidence" value="ECO:0007669"/>
    <property type="project" value="InterPro"/>
</dbReference>
<dbReference type="InterPro" id="IPR004705">
    <property type="entry name" value="Cation/H_exchanger_CPA1_bac"/>
</dbReference>
<feature type="transmembrane region" description="Helical" evidence="10">
    <location>
        <begin position="229"/>
        <end position="252"/>
    </location>
</feature>
<evidence type="ECO:0000256" key="4">
    <source>
        <dbReference type="ARBA" id="ARBA00022692"/>
    </source>
</evidence>
<feature type="transmembrane region" description="Helical" evidence="10">
    <location>
        <begin position="89"/>
        <end position="108"/>
    </location>
</feature>
<evidence type="ECO:0000256" key="2">
    <source>
        <dbReference type="ARBA" id="ARBA00022448"/>
    </source>
</evidence>
<accession>A0A1M6F7E4</accession>
<keyword evidence="3 10" id="KW-1003">Cell membrane</keyword>
<feature type="transmembrane region" description="Helical" evidence="10">
    <location>
        <begin position="388"/>
        <end position="409"/>
    </location>
</feature>
<feature type="transmembrane region" description="Helical" evidence="10">
    <location>
        <begin position="351"/>
        <end position="376"/>
    </location>
</feature>
<dbReference type="RefSeq" id="WP_073179780.1">
    <property type="nucleotide sequence ID" value="NZ_FQYI01000006.1"/>
</dbReference>
<feature type="transmembrane region" description="Helical" evidence="10">
    <location>
        <begin position="6"/>
        <end position="25"/>
    </location>
</feature>
<comment type="similarity">
    <text evidence="10">Belongs to the monovalent cation:proton antiporter 1 (CPA1) transporter (TC 2.A.36) family.</text>
</comment>
<feature type="transmembrane region" description="Helical" evidence="10">
    <location>
        <begin position="188"/>
        <end position="209"/>
    </location>
</feature>
<reference evidence="12 13" key="1">
    <citation type="submission" date="2016-11" db="EMBL/GenBank/DDBJ databases">
        <authorList>
            <person name="Jaros S."/>
            <person name="Januszkiewicz K."/>
            <person name="Wedrychowicz H."/>
        </authorList>
    </citation>
    <scope>NUCLEOTIDE SEQUENCE [LARGE SCALE GENOMIC DNA]</scope>
    <source>
        <strain evidence="12 13">DSM 25479</strain>
    </source>
</reference>
<dbReference type="PANTHER" id="PTHR10110:SF86">
    <property type="entry name" value="SODIUM_HYDROGEN EXCHANGER 7"/>
    <property type="match status" value="1"/>
</dbReference>
<dbReference type="STRING" id="1118202.SAMN05443429_106129"/>
<feature type="transmembrane region" description="Helical" evidence="10">
    <location>
        <begin position="161"/>
        <end position="181"/>
    </location>
</feature>
<keyword evidence="6 10" id="KW-0915">Sodium</keyword>
<keyword evidence="10" id="KW-0050">Antiport</keyword>
<keyword evidence="7 10" id="KW-0406">Ion transport</keyword>
<keyword evidence="4 10" id="KW-0812">Transmembrane</keyword>
<evidence type="ECO:0000256" key="10">
    <source>
        <dbReference type="RuleBase" id="RU366002"/>
    </source>
</evidence>
<sequence>MQTESLTEYLPLILVLLVLIIVLVLLAQRIRVAYPILLVLAGLGLSFIPNLPRLHIDPDIIFFMVLPPLLFEAAWAISQKELWRWRKIILSFAFLVVFFTATVVAFVAERFIPGFSLALGFLLGGIVSPPDAVSMGAILKFVKVPKATSSILEGESLMNDASSLIIIKFALIAIGTGHLVWGEVAASFSCMVIGGPLVGIILAYLFLIVHKFLPNDKSADILLLFIQPYLMYLLAEEVGSSGVLAVVSGGLLLSRKQYRSLTASTRVGLGNVWESFSFLLNGVVFMVIGLDLPEIIEGLKEDGVSISKAIGFGVLITVILILVRIVSYYISMLSALFMRRKKITKGMLNGWQFFPIVMGWTGMRGVISLAAALAIPNFIGGNEFPHRSLIIFISFTVIVLTLVVQGLTLPYMIKAFRWPEPEISDEDLSIEIEREKLKFSIARVREKYGSEIENNPTLSRVLSDWEKRIALPDERFMDQEKINFFLRLYDAQRQFLLRVNAENPNMNEDIIREKLYVIDLEEERIRHFKVD</sequence>
<dbReference type="GO" id="GO:0005886">
    <property type="term" value="C:plasma membrane"/>
    <property type="evidence" value="ECO:0007669"/>
    <property type="project" value="UniProtKB-SubCell"/>
</dbReference>
<comment type="subcellular location">
    <subcellularLocation>
        <location evidence="1 10">Cell membrane</location>
        <topology evidence="1 10">Multi-pass membrane protein</topology>
    </subcellularLocation>
</comment>
<feature type="transmembrane region" description="Helical" evidence="10">
    <location>
        <begin position="272"/>
        <end position="290"/>
    </location>
</feature>
<protein>
    <submittedName>
        <fullName evidence="12">Sodium/proton antiporter, CPA1 family</fullName>
    </submittedName>
</protein>